<evidence type="ECO:0000256" key="3">
    <source>
        <dbReference type="SAM" id="MobiDB-lite"/>
    </source>
</evidence>
<accession>A0A7R9F560</accession>
<dbReference type="GO" id="GO:0005737">
    <property type="term" value="C:cytoplasm"/>
    <property type="evidence" value="ECO:0007669"/>
    <property type="project" value="TreeGrafter"/>
</dbReference>
<dbReference type="EMBL" id="OD567869">
    <property type="protein sequence ID" value="CAD7446260.1"/>
    <property type="molecule type" value="Genomic_DNA"/>
</dbReference>
<evidence type="ECO:0000313" key="4">
    <source>
        <dbReference type="EMBL" id="CAD7446260.1"/>
    </source>
</evidence>
<evidence type="ECO:0008006" key="5">
    <source>
        <dbReference type="Google" id="ProtNLM"/>
    </source>
</evidence>
<sequence>MSEKELNDDVIRREQLHTNSMEDHVRERIYSHVVWTPSEELYRKRSMCFCGRTVDPKDVPPTKFTAVLNRKVRCSFIGCFLKELNSSQRQEKEVQEHKLRMLEFDWNCRWDDTIYLDNDLCNDVLGLIRKAASKCQGAIGRQEVLLLLDNIRLVDCMITDIDEDIQNLRNLKSLFLAANWITTLYGGHLPSSLEFLDLYGNFISDVTSLSCDLPEWLLHLGLGRNRLSDNSALHLLAGNGTSNLRSVDLEDNNLYDLAAVLRTMTELRHLVALHLKGNPCSTCHGYKEASLQMLPHLEYLDNVEVWSVDREFPPDYNALDHVTSGTLLFQCFRLMGLPQPLPERMGNKKVMQTYHLEVELPLLEHKLRSREEPHEFEEWKPKEEGKLQNDIDREKYASKNNVKGGNKDKRGKEKYSIEKEKSFQEIVDKKKVTKGKTKVKDEKQTKANGGGKTSASVERKNTVKYNVEDKDLPKEHGKSKNELDIGRATRMEAERNKRPSVFPDTRMSIFKSVSKDCELNVEEALAERRRIPSFKTERMPWSKIIEYPDPSMEVPTPNDDLEVLRDTMRSSVRVRIVCMQWLEPEKVKAPKQKTGEPKLPYNKPNGRQSLKLNKQNLIAQPLGAPTEPVEETILRREVVAEFDTHLEQVDWSERTVDYTWSLEGDQVPVRADKATDRLKVTILLVYRSASLATDLGVPGLIPSWYFSLKGNYPNSLHGLDLLYDAPQKAGEIYITMQ</sequence>
<dbReference type="PANTHER" id="PTHR15454">
    <property type="entry name" value="NISCHARIN RELATED"/>
    <property type="match status" value="1"/>
</dbReference>
<feature type="region of interest" description="Disordered" evidence="3">
    <location>
        <begin position="432"/>
        <end position="456"/>
    </location>
</feature>
<keyword evidence="1" id="KW-0433">Leucine-rich repeat</keyword>
<protein>
    <recommendedName>
        <fullName evidence="5">Leucine-rich repeat-containing protein 43</fullName>
    </recommendedName>
</protein>
<dbReference type="InterPro" id="IPR001611">
    <property type="entry name" value="Leu-rich_rpt"/>
</dbReference>
<proteinExistence type="predicted"/>
<organism evidence="4">
    <name type="scientific">Timema bartmani</name>
    <dbReference type="NCBI Taxonomy" id="61472"/>
    <lineage>
        <taxon>Eukaryota</taxon>
        <taxon>Metazoa</taxon>
        <taxon>Ecdysozoa</taxon>
        <taxon>Arthropoda</taxon>
        <taxon>Hexapoda</taxon>
        <taxon>Insecta</taxon>
        <taxon>Pterygota</taxon>
        <taxon>Neoptera</taxon>
        <taxon>Polyneoptera</taxon>
        <taxon>Phasmatodea</taxon>
        <taxon>Timematodea</taxon>
        <taxon>Timematoidea</taxon>
        <taxon>Timematidae</taxon>
        <taxon>Timema</taxon>
    </lineage>
</organism>
<dbReference type="AlphaFoldDB" id="A0A7R9F560"/>
<gene>
    <name evidence="4" type="ORF">TBIB3V08_LOCUS8594</name>
</gene>
<keyword evidence="2" id="KW-0677">Repeat</keyword>
<dbReference type="Gene3D" id="3.80.10.10">
    <property type="entry name" value="Ribonuclease Inhibitor"/>
    <property type="match status" value="2"/>
</dbReference>
<evidence type="ECO:0000256" key="2">
    <source>
        <dbReference type="ARBA" id="ARBA00022737"/>
    </source>
</evidence>
<evidence type="ECO:0000256" key="1">
    <source>
        <dbReference type="ARBA" id="ARBA00022614"/>
    </source>
</evidence>
<feature type="compositionally biased region" description="Basic and acidic residues" evidence="3">
    <location>
        <begin position="405"/>
        <end position="416"/>
    </location>
</feature>
<dbReference type="PROSITE" id="PS51450">
    <property type="entry name" value="LRR"/>
    <property type="match status" value="1"/>
</dbReference>
<dbReference type="SUPFAM" id="SSF52075">
    <property type="entry name" value="Outer arm dynein light chain 1"/>
    <property type="match status" value="1"/>
</dbReference>
<reference evidence="4" key="1">
    <citation type="submission" date="2020-11" db="EMBL/GenBank/DDBJ databases">
        <authorList>
            <person name="Tran Van P."/>
        </authorList>
    </citation>
    <scope>NUCLEOTIDE SEQUENCE</scope>
</reference>
<dbReference type="PANTHER" id="PTHR15454:SF19">
    <property type="entry name" value="LEUCINE-RICH REPEAT-CONTAINING PROTEIN 51"/>
    <property type="match status" value="1"/>
</dbReference>
<name>A0A7R9F560_9NEOP</name>
<feature type="compositionally biased region" description="Basic and acidic residues" evidence="3">
    <location>
        <begin position="372"/>
        <end position="397"/>
    </location>
</feature>
<feature type="region of interest" description="Disordered" evidence="3">
    <location>
        <begin position="372"/>
        <end position="416"/>
    </location>
</feature>
<dbReference type="InterPro" id="IPR032675">
    <property type="entry name" value="LRR_dom_sf"/>
</dbReference>